<feature type="transmembrane region" description="Helical" evidence="2">
    <location>
        <begin position="12"/>
        <end position="35"/>
    </location>
</feature>
<dbReference type="EMBL" id="JACAZI010000012">
    <property type="protein sequence ID" value="KAF7346910.1"/>
    <property type="molecule type" value="Genomic_DNA"/>
</dbReference>
<dbReference type="InterPro" id="IPR045339">
    <property type="entry name" value="DUF6534"/>
</dbReference>
<gene>
    <name evidence="4" type="ORF">MVEN_01443300</name>
</gene>
<proteinExistence type="predicted"/>
<feature type="domain" description="DUF6534" evidence="3">
    <location>
        <begin position="168"/>
        <end position="263"/>
    </location>
</feature>
<dbReference type="PANTHER" id="PTHR40465:SF1">
    <property type="entry name" value="DUF6534 DOMAIN-CONTAINING PROTEIN"/>
    <property type="match status" value="1"/>
</dbReference>
<accession>A0A8H6XV90</accession>
<dbReference type="Proteomes" id="UP000620124">
    <property type="component" value="Unassembled WGS sequence"/>
</dbReference>
<keyword evidence="2" id="KW-0812">Transmembrane</keyword>
<name>A0A8H6XV90_9AGAR</name>
<evidence type="ECO:0000256" key="1">
    <source>
        <dbReference type="SAM" id="MobiDB-lite"/>
    </source>
</evidence>
<comment type="caution">
    <text evidence="4">The sequence shown here is derived from an EMBL/GenBank/DDBJ whole genome shotgun (WGS) entry which is preliminary data.</text>
</comment>
<feature type="transmembrane region" description="Helical" evidence="2">
    <location>
        <begin position="47"/>
        <end position="72"/>
    </location>
</feature>
<protein>
    <recommendedName>
        <fullName evidence="3">DUF6534 domain-containing protein</fullName>
    </recommendedName>
</protein>
<dbReference type="OrthoDB" id="3268841at2759"/>
<feature type="transmembrane region" description="Helical" evidence="2">
    <location>
        <begin position="160"/>
        <end position="183"/>
    </location>
</feature>
<feature type="transmembrane region" description="Helical" evidence="2">
    <location>
        <begin position="124"/>
        <end position="148"/>
    </location>
</feature>
<organism evidence="4 5">
    <name type="scientific">Mycena venus</name>
    <dbReference type="NCBI Taxonomy" id="2733690"/>
    <lineage>
        <taxon>Eukaryota</taxon>
        <taxon>Fungi</taxon>
        <taxon>Dikarya</taxon>
        <taxon>Basidiomycota</taxon>
        <taxon>Agaricomycotina</taxon>
        <taxon>Agaricomycetes</taxon>
        <taxon>Agaricomycetidae</taxon>
        <taxon>Agaricales</taxon>
        <taxon>Marasmiineae</taxon>
        <taxon>Mycenaceae</taxon>
        <taxon>Mycena</taxon>
    </lineage>
</organism>
<evidence type="ECO:0000313" key="5">
    <source>
        <dbReference type="Proteomes" id="UP000620124"/>
    </source>
</evidence>
<feature type="compositionally biased region" description="Polar residues" evidence="1">
    <location>
        <begin position="281"/>
        <end position="291"/>
    </location>
</feature>
<keyword evidence="2" id="KW-0472">Membrane</keyword>
<dbReference type="PANTHER" id="PTHR40465">
    <property type="entry name" value="CHROMOSOME 1, WHOLE GENOME SHOTGUN SEQUENCE"/>
    <property type="match status" value="1"/>
</dbReference>
<dbReference type="Pfam" id="PF20152">
    <property type="entry name" value="DUF6534"/>
    <property type="match status" value="1"/>
</dbReference>
<evidence type="ECO:0000259" key="3">
    <source>
        <dbReference type="Pfam" id="PF20152"/>
    </source>
</evidence>
<feature type="region of interest" description="Disordered" evidence="1">
    <location>
        <begin position="275"/>
        <end position="299"/>
    </location>
</feature>
<evidence type="ECO:0000256" key="2">
    <source>
        <dbReference type="SAM" id="Phobius"/>
    </source>
</evidence>
<keyword evidence="5" id="KW-1185">Reference proteome</keyword>
<evidence type="ECO:0000313" key="4">
    <source>
        <dbReference type="EMBL" id="KAF7346910.1"/>
    </source>
</evidence>
<feature type="transmembrane region" description="Helical" evidence="2">
    <location>
        <begin position="92"/>
        <end position="112"/>
    </location>
</feature>
<sequence length="330" mass="36069">MPSPLTSAETTILGGLDLAIAADVFLQGVLCAQFAHYTNLNTRDCLWLKLFVTGLALLTTLKTIQILGVMWMQNVTLFEDLGAALSLWATHWVPKLTPILEALIAVYVQSFFCRRLWTISRNLYVVILCMIASTFALVSGIVAVFFTFTNISSPKYSTWMSIHLGAALCTDLLLTGSTAFYLLRHSKAALPRGPTAPILNSLLRVTIQSAAPAALCAFINFVAVVLLYKQTAISVSATIGGGSNTMLPQLYAWSAMWTLNSREDIHLAAENSRHTLHPELQGTSDSETSDYNNHDPTDHAVMTLRSGQDRLISPSAAQKFPQNSELVYAV</sequence>
<keyword evidence="2" id="KW-1133">Transmembrane helix</keyword>
<dbReference type="AlphaFoldDB" id="A0A8H6XV90"/>
<reference evidence="4" key="1">
    <citation type="submission" date="2020-05" db="EMBL/GenBank/DDBJ databases">
        <title>Mycena genomes resolve the evolution of fungal bioluminescence.</title>
        <authorList>
            <person name="Tsai I.J."/>
        </authorList>
    </citation>
    <scope>NUCLEOTIDE SEQUENCE</scope>
    <source>
        <strain evidence="4">CCC161011</strain>
    </source>
</reference>